<reference evidence="2" key="1">
    <citation type="submission" date="2023-03" db="EMBL/GenBank/DDBJ databases">
        <title>Massive genome expansion in bonnet fungi (Mycena s.s.) driven by repeated elements and novel gene families across ecological guilds.</title>
        <authorList>
            <consortium name="Lawrence Berkeley National Laboratory"/>
            <person name="Harder C.B."/>
            <person name="Miyauchi S."/>
            <person name="Viragh M."/>
            <person name="Kuo A."/>
            <person name="Thoen E."/>
            <person name="Andreopoulos B."/>
            <person name="Lu D."/>
            <person name="Skrede I."/>
            <person name="Drula E."/>
            <person name="Henrissat B."/>
            <person name="Morin E."/>
            <person name="Kohler A."/>
            <person name="Barry K."/>
            <person name="LaButti K."/>
            <person name="Morin E."/>
            <person name="Salamov A."/>
            <person name="Lipzen A."/>
            <person name="Mereny Z."/>
            <person name="Hegedus B."/>
            <person name="Baldrian P."/>
            <person name="Stursova M."/>
            <person name="Weitz H."/>
            <person name="Taylor A."/>
            <person name="Grigoriev I.V."/>
            <person name="Nagy L.G."/>
            <person name="Martin F."/>
            <person name="Kauserud H."/>
        </authorList>
    </citation>
    <scope>NUCLEOTIDE SEQUENCE</scope>
    <source>
        <strain evidence="2">CBHHK182m</strain>
    </source>
</reference>
<keyword evidence="1" id="KW-0732">Signal</keyword>
<protein>
    <submittedName>
        <fullName evidence="2">Uncharacterized protein</fullName>
    </submittedName>
</protein>
<feature type="signal peptide" evidence="1">
    <location>
        <begin position="1"/>
        <end position="23"/>
    </location>
</feature>
<proteinExistence type="predicted"/>
<evidence type="ECO:0000256" key="1">
    <source>
        <dbReference type="SAM" id="SignalP"/>
    </source>
</evidence>
<organism evidence="2 3">
    <name type="scientific">Mycena metata</name>
    <dbReference type="NCBI Taxonomy" id="1033252"/>
    <lineage>
        <taxon>Eukaryota</taxon>
        <taxon>Fungi</taxon>
        <taxon>Dikarya</taxon>
        <taxon>Basidiomycota</taxon>
        <taxon>Agaricomycotina</taxon>
        <taxon>Agaricomycetes</taxon>
        <taxon>Agaricomycetidae</taxon>
        <taxon>Agaricales</taxon>
        <taxon>Marasmiineae</taxon>
        <taxon>Mycenaceae</taxon>
        <taxon>Mycena</taxon>
    </lineage>
</organism>
<feature type="chain" id="PRO_5041903315" evidence="1">
    <location>
        <begin position="24"/>
        <end position="84"/>
    </location>
</feature>
<accession>A0AAD7NU81</accession>
<keyword evidence="3" id="KW-1185">Reference proteome</keyword>
<dbReference type="EMBL" id="JARKIB010000010">
    <property type="protein sequence ID" value="KAJ7775359.1"/>
    <property type="molecule type" value="Genomic_DNA"/>
</dbReference>
<comment type="caution">
    <text evidence="2">The sequence shown here is derived from an EMBL/GenBank/DDBJ whole genome shotgun (WGS) entry which is preliminary data.</text>
</comment>
<gene>
    <name evidence="2" type="ORF">B0H16DRAFT_1712942</name>
</gene>
<dbReference type="AlphaFoldDB" id="A0AAD7NU81"/>
<evidence type="ECO:0000313" key="2">
    <source>
        <dbReference type="EMBL" id="KAJ7775359.1"/>
    </source>
</evidence>
<name>A0AAD7NU81_9AGAR</name>
<sequence>MPSNSKLTGFITVALAMRGVVHAQDPLPIPLSFVAYANDDGSGAQTTQEAAVTGVCYNTGIKARSYQATPAKGNSGFESRKGGR</sequence>
<dbReference type="Proteomes" id="UP001215598">
    <property type="component" value="Unassembled WGS sequence"/>
</dbReference>
<evidence type="ECO:0000313" key="3">
    <source>
        <dbReference type="Proteomes" id="UP001215598"/>
    </source>
</evidence>